<organism evidence="2 3">
    <name type="scientific">Kouleothrix aurantiaca</name>
    <dbReference type="NCBI Taxonomy" id="186479"/>
    <lineage>
        <taxon>Bacteria</taxon>
        <taxon>Bacillati</taxon>
        <taxon>Chloroflexota</taxon>
        <taxon>Chloroflexia</taxon>
        <taxon>Chloroflexales</taxon>
        <taxon>Roseiflexineae</taxon>
        <taxon>Roseiflexaceae</taxon>
        <taxon>Kouleothrix</taxon>
    </lineage>
</organism>
<feature type="transmembrane region" description="Helical" evidence="1">
    <location>
        <begin position="48"/>
        <end position="70"/>
    </location>
</feature>
<evidence type="ECO:0000256" key="1">
    <source>
        <dbReference type="SAM" id="Phobius"/>
    </source>
</evidence>
<feature type="transmembrane region" description="Helical" evidence="1">
    <location>
        <begin position="77"/>
        <end position="99"/>
    </location>
</feature>
<name>A0A0P9HAL1_9CHLR</name>
<proteinExistence type="predicted"/>
<feature type="transmembrane region" description="Helical" evidence="1">
    <location>
        <begin position="130"/>
        <end position="148"/>
    </location>
</feature>
<accession>A0A0P9HAL1</accession>
<keyword evidence="1" id="KW-0812">Transmembrane</keyword>
<sequence>MYADYLKPLIAWLKDMTQGEKLMLIATLAFGLVGAYGTYLFYQPSRGWFIGSAAATGIELLYIGAAGVAVKHPGQRWLAYVLIAIGALGSAYFGVMVSLKEALPATFDAQAGAAVRWPTFDEWAVRGTPALIEGIVPAAAALLLSVFLHSTVSHRLIDADDAEKAVQARRDMKPFGCPFCQFSTDTPAKLWGHYGRCPDATADGRSADDKRSIVQVAVQEGKERLIKG</sequence>
<gene>
    <name evidence="2" type="ORF">SE17_21300</name>
</gene>
<dbReference type="EMBL" id="LJCR01000922">
    <property type="protein sequence ID" value="KPV51414.1"/>
    <property type="molecule type" value="Genomic_DNA"/>
</dbReference>
<dbReference type="AlphaFoldDB" id="A0A0P9HAL1"/>
<comment type="caution">
    <text evidence="2">The sequence shown here is derived from an EMBL/GenBank/DDBJ whole genome shotgun (WGS) entry which is preliminary data.</text>
</comment>
<evidence type="ECO:0000313" key="2">
    <source>
        <dbReference type="EMBL" id="KPV51414.1"/>
    </source>
</evidence>
<feature type="transmembrane region" description="Helical" evidence="1">
    <location>
        <begin position="22"/>
        <end position="42"/>
    </location>
</feature>
<keyword evidence="1" id="KW-0472">Membrane</keyword>
<protein>
    <submittedName>
        <fullName evidence="2">Uncharacterized protein</fullName>
    </submittedName>
</protein>
<reference evidence="2 3" key="1">
    <citation type="submission" date="2015-09" db="EMBL/GenBank/DDBJ databases">
        <title>Draft genome sequence of Kouleothrix aurantiaca JCM 19913.</title>
        <authorList>
            <person name="Hemp J."/>
        </authorList>
    </citation>
    <scope>NUCLEOTIDE SEQUENCE [LARGE SCALE GENOMIC DNA]</scope>
    <source>
        <strain evidence="2 3">COM-B</strain>
    </source>
</reference>
<dbReference type="Proteomes" id="UP000050509">
    <property type="component" value="Unassembled WGS sequence"/>
</dbReference>
<evidence type="ECO:0000313" key="3">
    <source>
        <dbReference type="Proteomes" id="UP000050509"/>
    </source>
</evidence>
<keyword evidence="3" id="KW-1185">Reference proteome</keyword>
<keyword evidence="1" id="KW-1133">Transmembrane helix</keyword>